<name>A0ACC2GUQ7_DALPE</name>
<accession>A0ACC2GUQ7</accession>
<organism evidence="1 2">
    <name type="scientific">Dallia pectoralis</name>
    <name type="common">Alaska blackfish</name>
    <dbReference type="NCBI Taxonomy" id="75939"/>
    <lineage>
        <taxon>Eukaryota</taxon>
        <taxon>Metazoa</taxon>
        <taxon>Chordata</taxon>
        <taxon>Craniata</taxon>
        <taxon>Vertebrata</taxon>
        <taxon>Euteleostomi</taxon>
        <taxon>Actinopterygii</taxon>
        <taxon>Neopterygii</taxon>
        <taxon>Teleostei</taxon>
        <taxon>Protacanthopterygii</taxon>
        <taxon>Esociformes</taxon>
        <taxon>Umbridae</taxon>
        <taxon>Dallia</taxon>
    </lineage>
</organism>
<dbReference type="Proteomes" id="UP001157502">
    <property type="component" value="Chromosome 9"/>
</dbReference>
<evidence type="ECO:0000313" key="2">
    <source>
        <dbReference type="Proteomes" id="UP001157502"/>
    </source>
</evidence>
<comment type="caution">
    <text evidence="1">The sequence shown here is derived from an EMBL/GenBank/DDBJ whole genome shotgun (WGS) entry which is preliminary data.</text>
</comment>
<keyword evidence="2" id="KW-1185">Reference proteome</keyword>
<gene>
    <name evidence="1" type="ORF">DPEC_G00114560</name>
</gene>
<proteinExistence type="predicted"/>
<sequence length="79" mass="8743">MIAIKTYCPHTKSQRYSKHFFVRCLKAVADSFMLAVTADFQSVPLMPVSHGSRNPPARYLDSNSISSCIDTMGSSLETV</sequence>
<reference evidence="1" key="1">
    <citation type="submission" date="2021-05" db="EMBL/GenBank/DDBJ databases">
        <authorList>
            <person name="Pan Q."/>
            <person name="Jouanno E."/>
            <person name="Zahm M."/>
            <person name="Klopp C."/>
            <person name="Cabau C."/>
            <person name="Louis A."/>
            <person name="Berthelot C."/>
            <person name="Parey E."/>
            <person name="Roest Crollius H."/>
            <person name="Montfort J."/>
            <person name="Robinson-Rechavi M."/>
            <person name="Bouchez O."/>
            <person name="Lampietro C."/>
            <person name="Lopez Roques C."/>
            <person name="Donnadieu C."/>
            <person name="Postlethwait J."/>
            <person name="Bobe J."/>
            <person name="Dillon D."/>
            <person name="Chandos A."/>
            <person name="von Hippel F."/>
            <person name="Guiguen Y."/>
        </authorList>
    </citation>
    <scope>NUCLEOTIDE SEQUENCE</scope>
    <source>
        <strain evidence="1">YG-Jan2019</strain>
    </source>
</reference>
<dbReference type="EMBL" id="CM055736">
    <property type="protein sequence ID" value="KAJ8007150.1"/>
    <property type="molecule type" value="Genomic_DNA"/>
</dbReference>
<protein>
    <submittedName>
        <fullName evidence="1">Uncharacterized protein</fullName>
    </submittedName>
</protein>
<evidence type="ECO:0000313" key="1">
    <source>
        <dbReference type="EMBL" id="KAJ8007150.1"/>
    </source>
</evidence>